<accession>A0ABR1T8N4</accession>
<dbReference type="RefSeq" id="XP_066709823.1">
    <property type="nucleotide sequence ID" value="XM_066864862.1"/>
</dbReference>
<organism evidence="1 2">
    <name type="scientific">Apiospora phragmitis</name>
    <dbReference type="NCBI Taxonomy" id="2905665"/>
    <lineage>
        <taxon>Eukaryota</taxon>
        <taxon>Fungi</taxon>
        <taxon>Dikarya</taxon>
        <taxon>Ascomycota</taxon>
        <taxon>Pezizomycotina</taxon>
        <taxon>Sordariomycetes</taxon>
        <taxon>Xylariomycetidae</taxon>
        <taxon>Amphisphaeriales</taxon>
        <taxon>Apiosporaceae</taxon>
        <taxon>Apiospora</taxon>
    </lineage>
</organism>
<dbReference type="GeneID" id="92097925"/>
<gene>
    <name evidence="1" type="ORF">PG994_013453</name>
</gene>
<reference evidence="1 2" key="1">
    <citation type="submission" date="2023-01" db="EMBL/GenBank/DDBJ databases">
        <title>Analysis of 21 Apiospora genomes using comparative genomics revels a genus with tremendous synthesis potential of carbohydrate active enzymes and secondary metabolites.</title>
        <authorList>
            <person name="Sorensen T."/>
        </authorList>
    </citation>
    <scope>NUCLEOTIDE SEQUENCE [LARGE SCALE GENOMIC DNA]</scope>
    <source>
        <strain evidence="1 2">CBS 135458</strain>
    </source>
</reference>
<dbReference type="Proteomes" id="UP001480595">
    <property type="component" value="Unassembled WGS sequence"/>
</dbReference>
<dbReference type="EMBL" id="JAQQWL010000013">
    <property type="protein sequence ID" value="KAK8042970.1"/>
    <property type="molecule type" value="Genomic_DNA"/>
</dbReference>
<protein>
    <submittedName>
        <fullName evidence="1">Uncharacterized protein</fullName>
    </submittedName>
</protein>
<proteinExistence type="predicted"/>
<evidence type="ECO:0000313" key="2">
    <source>
        <dbReference type="Proteomes" id="UP001480595"/>
    </source>
</evidence>
<comment type="caution">
    <text evidence="1">The sequence shown here is derived from an EMBL/GenBank/DDBJ whole genome shotgun (WGS) entry which is preliminary data.</text>
</comment>
<keyword evidence="2" id="KW-1185">Reference proteome</keyword>
<evidence type="ECO:0000313" key="1">
    <source>
        <dbReference type="EMBL" id="KAK8042970.1"/>
    </source>
</evidence>
<sequence>MGAEGTAAAGVILWELVVEWEIRQYEEAHEERLARIDKGMQRLKLMKVEMQALMQDAIDDLLARRRRVSRNSLPTRNRQITWHPSI</sequence>
<name>A0ABR1T8N4_9PEZI</name>